<dbReference type="AlphaFoldDB" id="A0A9W4S9K4"/>
<evidence type="ECO:0000313" key="4">
    <source>
        <dbReference type="EMBL" id="CAI2161763.1"/>
    </source>
</evidence>
<protein>
    <submittedName>
        <fullName evidence="4">1322_t:CDS:1</fullName>
    </submittedName>
</protein>
<dbReference type="GO" id="GO:0006352">
    <property type="term" value="P:DNA-templated transcription initiation"/>
    <property type="evidence" value="ECO:0007669"/>
    <property type="project" value="InterPro"/>
</dbReference>
<sequence length="291" mass="34164">MKKIANLTHKQERILLKIAKTGKGEAKKKAIWLLIYHNQKIVKYIAKGYSSLRGKVEYDDLIDEGISSLPKAIEKFDMNVKYRFSTYAIYWVKQFFQTFINQSQLIKQGPNIKEKKNLVFYDSNYQDNDNDSQSYSLADTLNDKENSELDVRQIHQKDIVIQINNAINSLANREEILLVRAWHKIAPTNLLDIYYLATEEEKEELKKKLKLSEKFNPDLLQKHSLEEKKNSDLTMAKKYLEMFAKKYKSSELVDLLNKSENAIRRLKKESSKKLQKIAQERNLHFLVGQNI</sequence>
<name>A0A9W4S9K4_9GLOM</name>
<feature type="coiled-coil region" evidence="2">
    <location>
        <begin position="249"/>
        <end position="283"/>
    </location>
</feature>
<evidence type="ECO:0000313" key="5">
    <source>
        <dbReference type="Proteomes" id="UP001153678"/>
    </source>
</evidence>
<organism evidence="4 5">
    <name type="scientific">Funneliformis geosporum</name>
    <dbReference type="NCBI Taxonomy" id="1117311"/>
    <lineage>
        <taxon>Eukaryota</taxon>
        <taxon>Fungi</taxon>
        <taxon>Fungi incertae sedis</taxon>
        <taxon>Mucoromycota</taxon>
        <taxon>Glomeromycotina</taxon>
        <taxon>Glomeromycetes</taxon>
        <taxon>Glomerales</taxon>
        <taxon>Glomeraceae</taxon>
        <taxon>Funneliformis</taxon>
    </lineage>
</organism>
<evidence type="ECO:0000259" key="3">
    <source>
        <dbReference type="Pfam" id="PF04542"/>
    </source>
</evidence>
<keyword evidence="5" id="KW-1185">Reference proteome</keyword>
<dbReference type="GO" id="GO:0003700">
    <property type="term" value="F:DNA-binding transcription factor activity"/>
    <property type="evidence" value="ECO:0007669"/>
    <property type="project" value="InterPro"/>
</dbReference>
<dbReference type="PANTHER" id="PTHR30603">
    <property type="entry name" value="RNA POLYMERASE SIGMA FACTOR RPO"/>
    <property type="match status" value="1"/>
</dbReference>
<evidence type="ECO:0000256" key="2">
    <source>
        <dbReference type="SAM" id="Coils"/>
    </source>
</evidence>
<reference evidence="4" key="1">
    <citation type="submission" date="2022-08" db="EMBL/GenBank/DDBJ databases">
        <authorList>
            <person name="Kallberg Y."/>
            <person name="Tangrot J."/>
            <person name="Rosling A."/>
        </authorList>
    </citation>
    <scope>NUCLEOTIDE SEQUENCE</scope>
    <source>
        <strain evidence="4">Wild A</strain>
    </source>
</reference>
<dbReference type="Pfam" id="PF04542">
    <property type="entry name" value="Sigma70_r2"/>
    <property type="match status" value="1"/>
</dbReference>
<dbReference type="Gene3D" id="1.20.120.1810">
    <property type="match status" value="1"/>
</dbReference>
<dbReference type="NCBIfam" id="TIGR02937">
    <property type="entry name" value="sigma70-ECF"/>
    <property type="match status" value="1"/>
</dbReference>
<dbReference type="PANTHER" id="PTHR30603:SF47">
    <property type="entry name" value="RNA POLYMERASE SIGMA FACTOR SIGD, CHLOROPLASTIC"/>
    <property type="match status" value="1"/>
</dbReference>
<comment type="similarity">
    <text evidence="1">Belongs to the sigma-70 factor family.</text>
</comment>
<keyword evidence="2" id="KW-0175">Coiled coil</keyword>
<dbReference type="OrthoDB" id="2444507at2759"/>
<dbReference type="Proteomes" id="UP001153678">
    <property type="component" value="Unassembled WGS sequence"/>
</dbReference>
<accession>A0A9W4S9K4</accession>
<evidence type="ECO:0000256" key="1">
    <source>
        <dbReference type="ARBA" id="ARBA00007788"/>
    </source>
</evidence>
<dbReference type="EMBL" id="CAMKVN010000012">
    <property type="protein sequence ID" value="CAI2161763.1"/>
    <property type="molecule type" value="Genomic_DNA"/>
</dbReference>
<dbReference type="InterPro" id="IPR007627">
    <property type="entry name" value="RNA_pol_sigma70_r2"/>
</dbReference>
<dbReference type="InterPro" id="IPR014284">
    <property type="entry name" value="RNA_pol_sigma-70_dom"/>
</dbReference>
<dbReference type="SUPFAM" id="SSF88946">
    <property type="entry name" value="Sigma2 domain of RNA polymerase sigma factors"/>
    <property type="match status" value="1"/>
</dbReference>
<dbReference type="InterPro" id="IPR013325">
    <property type="entry name" value="RNA_pol_sigma_r2"/>
</dbReference>
<gene>
    <name evidence="4" type="ORF">FWILDA_LOCUS218</name>
</gene>
<dbReference type="InterPro" id="IPR050239">
    <property type="entry name" value="Sigma-70_RNA_pol_init_factors"/>
</dbReference>
<comment type="caution">
    <text evidence="4">The sequence shown here is derived from an EMBL/GenBank/DDBJ whole genome shotgun (WGS) entry which is preliminary data.</text>
</comment>
<feature type="domain" description="RNA polymerase sigma-70 region 2" evidence="3">
    <location>
        <begin position="35"/>
        <end position="101"/>
    </location>
</feature>
<proteinExistence type="inferred from homology"/>